<name>A0A2P7QE69_9SPHN</name>
<evidence type="ECO:0000313" key="2">
    <source>
        <dbReference type="Proteomes" id="UP000241167"/>
    </source>
</evidence>
<evidence type="ECO:0000313" key="1">
    <source>
        <dbReference type="EMBL" id="PSJ36226.1"/>
    </source>
</evidence>
<sequence>MTVINIALTEDGVFVVADTLVGVSGNRPGFFTSKIHVMPHLNALVCGSGSLDLTLDWCRDLLGSLHAPHIGMLDEFVPPRLRYLYDHRPEDGRQAHASTIYHLGFDDAEDRFVGFAYRSRNRFVSERLQYGTLTQPGYGGGHRLSVFPDDFVEVSRKQRIIQDEQSCDPRVFIGGHIIACRMQREHKDGEPPAITTTLTRAFQFEDYEQTFLDCAGSLANP</sequence>
<proteinExistence type="predicted"/>
<organism evidence="1 2">
    <name type="scientific">Allosphingosinicella deserti</name>
    <dbReference type="NCBI Taxonomy" id="2116704"/>
    <lineage>
        <taxon>Bacteria</taxon>
        <taxon>Pseudomonadati</taxon>
        <taxon>Pseudomonadota</taxon>
        <taxon>Alphaproteobacteria</taxon>
        <taxon>Sphingomonadales</taxon>
        <taxon>Sphingomonadaceae</taxon>
        <taxon>Allosphingosinicella</taxon>
    </lineage>
</organism>
<gene>
    <name evidence="1" type="ORF">C7I55_27275</name>
</gene>
<keyword evidence="2" id="KW-1185">Reference proteome</keyword>
<dbReference type="EMBL" id="PXYI01000017">
    <property type="protein sequence ID" value="PSJ36226.1"/>
    <property type="molecule type" value="Genomic_DNA"/>
</dbReference>
<protein>
    <recommendedName>
        <fullName evidence="3">Proteasome subunit beta</fullName>
    </recommendedName>
</protein>
<dbReference type="OrthoDB" id="6859799at2"/>
<dbReference type="Proteomes" id="UP000241167">
    <property type="component" value="Unassembled WGS sequence"/>
</dbReference>
<dbReference type="RefSeq" id="WP_106516219.1">
    <property type="nucleotide sequence ID" value="NZ_PXYI01000017.1"/>
</dbReference>
<reference evidence="1 2" key="1">
    <citation type="submission" date="2018-03" db="EMBL/GenBank/DDBJ databases">
        <title>The draft genome of Sphingosinicella sp. GL-C-18.</title>
        <authorList>
            <person name="Liu L."/>
            <person name="Li L."/>
            <person name="Liang L."/>
            <person name="Zhang X."/>
            <person name="Wang T."/>
        </authorList>
    </citation>
    <scope>NUCLEOTIDE SEQUENCE [LARGE SCALE GENOMIC DNA]</scope>
    <source>
        <strain evidence="1 2">GL-C-18</strain>
    </source>
</reference>
<accession>A0A2P7QE69</accession>
<evidence type="ECO:0008006" key="3">
    <source>
        <dbReference type="Google" id="ProtNLM"/>
    </source>
</evidence>
<comment type="caution">
    <text evidence="1">The sequence shown here is derived from an EMBL/GenBank/DDBJ whole genome shotgun (WGS) entry which is preliminary data.</text>
</comment>
<dbReference type="AlphaFoldDB" id="A0A2P7QE69"/>